<name>A0A920BSI7_9BACI</name>
<evidence type="ECO:0008006" key="3">
    <source>
        <dbReference type="Google" id="ProtNLM"/>
    </source>
</evidence>
<evidence type="ECO:0000313" key="1">
    <source>
        <dbReference type="EMBL" id="GIN60784.1"/>
    </source>
</evidence>
<dbReference type="Pfam" id="PF14178">
    <property type="entry name" value="YppF"/>
    <property type="match status" value="1"/>
</dbReference>
<organism evidence="1 2">
    <name type="scientific">Robertmurraya siralis</name>
    <dbReference type="NCBI Taxonomy" id="77777"/>
    <lineage>
        <taxon>Bacteria</taxon>
        <taxon>Bacillati</taxon>
        <taxon>Bacillota</taxon>
        <taxon>Bacilli</taxon>
        <taxon>Bacillales</taxon>
        <taxon>Bacillaceae</taxon>
        <taxon>Robertmurraya</taxon>
    </lineage>
</organism>
<gene>
    <name evidence="1" type="ORF">J27TS8_07770</name>
</gene>
<dbReference type="RefSeq" id="WP_095306507.1">
    <property type="nucleotide sequence ID" value="NZ_BORC01000001.1"/>
</dbReference>
<dbReference type="InterPro" id="IPR025553">
    <property type="entry name" value="YppF"/>
</dbReference>
<dbReference type="Proteomes" id="UP000682111">
    <property type="component" value="Unassembled WGS sequence"/>
</dbReference>
<keyword evidence="2" id="KW-1185">Reference proteome</keyword>
<protein>
    <recommendedName>
        <fullName evidence="3">YppF-like protein</fullName>
    </recommendedName>
</protein>
<reference evidence="1" key="1">
    <citation type="submission" date="2021-03" db="EMBL/GenBank/DDBJ databases">
        <title>Antimicrobial resistance genes in bacteria isolated from Japanese honey, and their potential for conferring macrolide and lincosamide resistance in the American foulbrood pathogen Paenibacillus larvae.</title>
        <authorList>
            <person name="Okamoto M."/>
            <person name="Kumagai M."/>
            <person name="Kanamori H."/>
            <person name="Takamatsu D."/>
        </authorList>
    </citation>
    <scope>NUCLEOTIDE SEQUENCE</scope>
    <source>
        <strain evidence="1">J27TS8</strain>
    </source>
</reference>
<comment type="caution">
    <text evidence="1">The sequence shown here is derived from an EMBL/GenBank/DDBJ whole genome shotgun (WGS) entry which is preliminary data.</text>
</comment>
<evidence type="ECO:0000313" key="2">
    <source>
        <dbReference type="Proteomes" id="UP000682111"/>
    </source>
</evidence>
<dbReference type="AlphaFoldDB" id="A0A920BSI7"/>
<accession>A0A920BSI7</accession>
<sequence>MFVHELKKKFSIHKKYQTEDVNELLDFAKKAYVSNEITSSEYKKLVRELESRGAKLPHHKTENQPQS</sequence>
<dbReference type="OrthoDB" id="2680239at2"/>
<dbReference type="EMBL" id="BORC01000001">
    <property type="protein sequence ID" value="GIN60784.1"/>
    <property type="molecule type" value="Genomic_DNA"/>
</dbReference>
<proteinExistence type="predicted"/>